<name>A0A5C4UIY0_9ACTN</name>
<dbReference type="Pfam" id="PF12728">
    <property type="entry name" value="HTH_17"/>
    <property type="match status" value="1"/>
</dbReference>
<keyword evidence="3" id="KW-1185">Reference proteome</keyword>
<evidence type="ECO:0000313" key="3">
    <source>
        <dbReference type="Proteomes" id="UP000311713"/>
    </source>
</evidence>
<comment type="caution">
    <text evidence="2">The sequence shown here is derived from an EMBL/GenBank/DDBJ whole genome shotgun (WGS) entry which is preliminary data.</text>
</comment>
<proteinExistence type="predicted"/>
<evidence type="ECO:0000313" key="2">
    <source>
        <dbReference type="EMBL" id="TNM23644.1"/>
    </source>
</evidence>
<organism evidence="2 3">
    <name type="scientific">Streptomyces sedi</name>
    <dbReference type="NCBI Taxonomy" id="555059"/>
    <lineage>
        <taxon>Bacteria</taxon>
        <taxon>Bacillati</taxon>
        <taxon>Actinomycetota</taxon>
        <taxon>Actinomycetes</taxon>
        <taxon>Kitasatosporales</taxon>
        <taxon>Streptomycetaceae</taxon>
        <taxon>Streptomyces</taxon>
    </lineage>
</organism>
<dbReference type="OrthoDB" id="194758at2"/>
<dbReference type="InterPro" id="IPR041657">
    <property type="entry name" value="HTH_17"/>
</dbReference>
<dbReference type="AlphaFoldDB" id="A0A5C4UIY0"/>
<accession>A0A5C4UIY0</accession>
<protein>
    <submittedName>
        <fullName evidence="2">Helix-turn-helix domain-containing protein</fullName>
    </submittedName>
</protein>
<dbReference type="EMBL" id="VDGT01000039">
    <property type="protein sequence ID" value="TNM23644.1"/>
    <property type="molecule type" value="Genomic_DNA"/>
</dbReference>
<evidence type="ECO:0000259" key="1">
    <source>
        <dbReference type="Pfam" id="PF12728"/>
    </source>
</evidence>
<dbReference type="SUPFAM" id="SSF46955">
    <property type="entry name" value="Putative DNA-binding domain"/>
    <property type="match status" value="1"/>
</dbReference>
<dbReference type="Proteomes" id="UP000311713">
    <property type="component" value="Unassembled WGS sequence"/>
</dbReference>
<dbReference type="InterPro" id="IPR009061">
    <property type="entry name" value="DNA-bd_dom_put_sf"/>
</dbReference>
<gene>
    <name evidence="2" type="ORF">FH715_27755</name>
</gene>
<reference evidence="2 3" key="1">
    <citation type="submission" date="2019-06" db="EMBL/GenBank/DDBJ databases">
        <title>Draft genome of Streptomyces sedi sp. JCM16909.</title>
        <authorList>
            <person name="Klykleung N."/>
            <person name="Tanasupawat S."/>
            <person name="Kudo T."/>
            <person name="Yuki M."/>
            <person name="Ohkuma M."/>
        </authorList>
    </citation>
    <scope>NUCLEOTIDE SEQUENCE [LARGE SCALE GENOMIC DNA]</scope>
    <source>
        <strain evidence="2 3">JCM 16909</strain>
    </source>
</reference>
<feature type="domain" description="Helix-turn-helix" evidence="1">
    <location>
        <begin position="7"/>
        <end position="54"/>
    </location>
</feature>
<sequence>MSNTLWTVKDLAEFLDKPTSWVYQNHAREKIPSYRVGQQLRFRPDEIERWLHEHRLLPAHNRDRH</sequence>